<dbReference type="InterPro" id="IPR036291">
    <property type="entry name" value="NAD(P)-bd_dom_sf"/>
</dbReference>
<reference evidence="4 5" key="1">
    <citation type="submission" date="2016-10" db="EMBL/GenBank/DDBJ databases">
        <authorList>
            <person name="Varghese N."/>
            <person name="Submissions S."/>
        </authorList>
    </citation>
    <scope>NUCLEOTIDE SEQUENCE [LARGE SCALE GENOMIC DNA]</scope>
    <source>
        <strain evidence="4 5">DSM 18839</strain>
    </source>
</reference>
<dbReference type="Pfam" id="PF01370">
    <property type="entry name" value="Epimerase"/>
    <property type="match status" value="1"/>
</dbReference>
<dbReference type="CDD" id="cd05238">
    <property type="entry name" value="Gne_like_SDR_e"/>
    <property type="match status" value="1"/>
</dbReference>
<evidence type="ECO:0000313" key="5">
    <source>
        <dbReference type="Proteomes" id="UP000198615"/>
    </source>
</evidence>
<keyword evidence="2" id="KW-0119">Carbohydrate metabolism</keyword>
<protein>
    <submittedName>
        <fullName evidence="4">Nucleoside-diphosphate-sugar epimerase</fullName>
    </submittedName>
</protein>
<accession>A0A8G2EUT2</accession>
<dbReference type="AlphaFoldDB" id="A0A8G2EUT2"/>
<organism evidence="4 5">
    <name type="scientific">Thalassobaculum litoreum DSM 18839</name>
    <dbReference type="NCBI Taxonomy" id="1123362"/>
    <lineage>
        <taxon>Bacteria</taxon>
        <taxon>Pseudomonadati</taxon>
        <taxon>Pseudomonadota</taxon>
        <taxon>Alphaproteobacteria</taxon>
        <taxon>Rhodospirillales</taxon>
        <taxon>Thalassobaculaceae</taxon>
        <taxon>Thalassobaculum</taxon>
    </lineage>
</organism>
<dbReference type="NCBIfam" id="NF043036">
    <property type="entry name" value="ErythonDh"/>
    <property type="match status" value="1"/>
</dbReference>
<comment type="caution">
    <text evidence="4">The sequence shown here is derived from an EMBL/GenBank/DDBJ whole genome shotgun (WGS) entry which is preliminary data.</text>
</comment>
<dbReference type="RefSeq" id="WP_028793319.1">
    <property type="nucleotide sequence ID" value="NZ_FNBW01000004.1"/>
</dbReference>
<dbReference type="Gene3D" id="3.40.50.720">
    <property type="entry name" value="NAD(P)-binding Rossmann-like Domain"/>
    <property type="match status" value="1"/>
</dbReference>
<proteinExistence type="predicted"/>
<keyword evidence="1" id="KW-0521">NADP</keyword>
<dbReference type="PANTHER" id="PTHR43103:SF3">
    <property type="entry name" value="ADP-L-GLYCERO-D-MANNO-HEPTOSE-6-EPIMERASE"/>
    <property type="match status" value="1"/>
</dbReference>
<keyword evidence="5" id="KW-1185">Reference proteome</keyword>
<dbReference type="EMBL" id="FNBW01000004">
    <property type="protein sequence ID" value="SDF54215.1"/>
    <property type="molecule type" value="Genomic_DNA"/>
</dbReference>
<evidence type="ECO:0000313" key="4">
    <source>
        <dbReference type="EMBL" id="SDF54215.1"/>
    </source>
</evidence>
<dbReference type="InterPro" id="IPR050005">
    <property type="entry name" value="DenD"/>
</dbReference>
<evidence type="ECO:0000256" key="2">
    <source>
        <dbReference type="ARBA" id="ARBA00023277"/>
    </source>
</evidence>
<gene>
    <name evidence="4" type="ORF">SAMN05660686_01605</name>
</gene>
<dbReference type="Gene3D" id="3.90.25.10">
    <property type="entry name" value="UDP-galactose 4-epimerase, domain 1"/>
    <property type="match status" value="1"/>
</dbReference>
<name>A0A8G2EUT2_9PROT</name>
<sequence length="321" mass="34383">MKIAITGGAGFLGKKLARALLDDNELGVEEVVLADMVAAPDELTEDGRVRSVVGDVTDPDLLADAIRGDTDSVFHLAAVVSAGAEADFDLGMAVNLDATRTILELARKHGNKPRMVFSSSCAVYGGDLPDVVTDNQQITPQNSYGVQKAIGELLVNDYARKGYVDGRSLRYPTVVVRPGKPNKAASTFASSIIREPLQGDEAICPVAPETEMWLASPRTIVANTRHAHDLDGAAFGPWRTVPLPGFTATVKGMVDALAEVAGPDVAARVKWQKDPAIEKIVYGWPARLETKRAEAMGFKRDTDMQSIIRAFIEDELGGKVA</sequence>
<dbReference type="Proteomes" id="UP000198615">
    <property type="component" value="Unassembled WGS sequence"/>
</dbReference>
<evidence type="ECO:0000256" key="1">
    <source>
        <dbReference type="ARBA" id="ARBA00022857"/>
    </source>
</evidence>
<dbReference type="InterPro" id="IPR001509">
    <property type="entry name" value="Epimerase_deHydtase"/>
</dbReference>
<dbReference type="SUPFAM" id="SSF51735">
    <property type="entry name" value="NAD(P)-binding Rossmann-fold domains"/>
    <property type="match status" value="1"/>
</dbReference>
<dbReference type="PANTHER" id="PTHR43103">
    <property type="entry name" value="NUCLEOSIDE-DIPHOSPHATE-SUGAR EPIMERASE"/>
    <property type="match status" value="1"/>
</dbReference>
<evidence type="ECO:0000259" key="3">
    <source>
        <dbReference type="Pfam" id="PF01370"/>
    </source>
</evidence>
<dbReference type="OrthoDB" id="9801056at2"/>
<feature type="domain" description="NAD-dependent epimerase/dehydratase" evidence="3">
    <location>
        <begin position="3"/>
        <end position="200"/>
    </location>
</feature>
<dbReference type="GO" id="GO:0016491">
    <property type="term" value="F:oxidoreductase activity"/>
    <property type="evidence" value="ECO:0007669"/>
    <property type="project" value="InterPro"/>
</dbReference>